<feature type="binding site" evidence="10">
    <location>
        <position position="135"/>
    </location>
    <ligand>
        <name>Mg(2+)</name>
        <dbReference type="ChEBI" id="CHEBI:18420"/>
    </ligand>
</feature>
<keyword evidence="7 10" id="KW-0460">Magnesium</keyword>
<dbReference type="InterPro" id="IPR003374">
    <property type="entry name" value="ApbE-like_sf"/>
</dbReference>
<comment type="caution">
    <text evidence="12">The sequence shown here is derived from an EMBL/GenBank/DDBJ whole genome shotgun (WGS) entry which is preliminary data.</text>
</comment>
<evidence type="ECO:0000313" key="13">
    <source>
        <dbReference type="Proteomes" id="UP000534783"/>
    </source>
</evidence>
<proteinExistence type="predicted"/>
<dbReference type="PANTHER" id="PTHR30040">
    <property type="entry name" value="THIAMINE BIOSYNTHESIS LIPOPROTEIN APBE"/>
    <property type="match status" value="1"/>
</dbReference>
<dbReference type="PIRSF" id="PIRSF006268">
    <property type="entry name" value="ApbE"/>
    <property type="match status" value="1"/>
</dbReference>
<evidence type="ECO:0000256" key="11">
    <source>
        <dbReference type="SAM" id="Coils"/>
    </source>
</evidence>
<reference evidence="12 13" key="1">
    <citation type="journal article" date="2020" name="Nature">
        <title>Bacterial chemolithoautotrophy via manganese oxidation.</title>
        <authorList>
            <person name="Yu H."/>
            <person name="Leadbetter J.R."/>
        </authorList>
    </citation>
    <scope>NUCLEOTIDE SEQUENCE [LARGE SCALE GENOMIC DNA]</scope>
    <source>
        <strain evidence="12 13">Mn-1</strain>
    </source>
</reference>
<dbReference type="Gene3D" id="3.10.520.10">
    <property type="entry name" value="ApbE-like domains"/>
    <property type="match status" value="1"/>
</dbReference>
<evidence type="ECO:0000313" key="12">
    <source>
        <dbReference type="EMBL" id="NKE71799.1"/>
    </source>
</evidence>
<keyword evidence="5 10" id="KW-0479">Metal-binding</keyword>
<gene>
    <name evidence="12" type="ORF">MNODULE_13710</name>
</gene>
<keyword evidence="3" id="KW-0285">Flavoprotein</keyword>
<evidence type="ECO:0000256" key="10">
    <source>
        <dbReference type="PIRSR" id="PIRSR006268-2"/>
    </source>
</evidence>
<evidence type="ECO:0000256" key="4">
    <source>
        <dbReference type="ARBA" id="ARBA00022679"/>
    </source>
</evidence>
<dbReference type="GO" id="GO:0016740">
    <property type="term" value="F:transferase activity"/>
    <property type="evidence" value="ECO:0007669"/>
    <property type="project" value="UniProtKB-KW"/>
</dbReference>
<keyword evidence="13" id="KW-1185">Reference proteome</keyword>
<dbReference type="SUPFAM" id="SSF143631">
    <property type="entry name" value="ApbE-like"/>
    <property type="match status" value="1"/>
</dbReference>
<sequence>MAGPCEVLIDTRDAASAEKLFRLAEEEARRIERKFSRYRDDNIVYRINHANGKPVEVDEETASLLDFAAACAGLSGGKFDITSGLLRQVWRFDGSDRLPDPEAVAALLPRIGWSKVRWERPFFTLPAGMEIDFGGIGKEYAVDRTAQLLSQHLQTGILINYGGDLFAVGPRVDGSLWQVGIDDPAASGKKLVAKIPLKQGGLATSGDARRYLLKDNIRYSHILDPRTGWPVENAPRSVSVLASTCLEAGMLATFAMLQGSEARTFLEGEGVPFWLVTGD</sequence>
<organism evidence="12 13">
    <name type="scientific">Candidatus Manganitrophus noduliformans</name>
    <dbReference type="NCBI Taxonomy" id="2606439"/>
    <lineage>
        <taxon>Bacteria</taxon>
        <taxon>Pseudomonadati</taxon>
        <taxon>Nitrospirota</taxon>
        <taxon>Nitrospiria</taxon>
        <taxon>Candidatus Troglogloeales</taxon>
        <taxon>Candidatus Manganitrophaceae</taxon>
        <taxon>Candidatus Manganitrophus</taxon>
    </lineage>
</organism>
<dbReference type="PANTHER" id="PTHR30040:SF2">
    <property type="entry name" value="FAD:PROTEIN FMN TRANSFERASE"/>
    <property type="match status" value="1"/>
</dbReference>
<feature type="binding site" evidence="10">
    <location>
        <position position="253"/>
    </location>
    <ligand>
        <name>Mg(2+)</name>
        <dbReference type="ChEBI" id="CHEBI:18420"/>
    </ligand>
</feature>
<dbReference type="Pfam" id="PF02424">
    <property type="entry name" value="ApbE"/>
    <property type="match status" value="1"/>
</dbReference>
<dbReference type="Proteomes" id="UP000534783">
    <property type="component" value="Unassembled WGS sequence"/>
</dbReference>
<keyword evidence="4 12" id="KW-0808">Transferase</keyword>
<comment type="catalytic activity">
    <reaction evidence="9">
        <text>L-threonyl-[protein] + FAD = FMN-L-threonyl-[protein] + AMP + H(+)</text>
        <dbReference type="Rhea" id="RHEA:36847"/>
        <dbReference type="Rhea" id="RHEA-COMP:11060"/>
        <dbReference type="Rhea" id="RHEA-COMP:11061"/>
        <dbReference type="ChEBI" id="CHEBI:15378"/>
        <dbReference type="ChEBI" id="CHEBI:30013"/>
        <dbReference type="ChEBI" id="CHEBI:57692"/>
        <dbReference type="ChEBI" id="CHEBI:74257"/>
        <dbReference type="ChEBI" id="CHEBI:456215"/>
        <dbReference type="EC" id="2.7.1.180"/>
    </reaction>
</comment>
<evidence type="ECO:0000256" key="3">
    <source>
        <dbReference type="ARBA" id="ARBA00022630"/>
    </source>
</evidence>
<dbReference type="InterPro" id="IPR024932">
    <property type="entry name" value="ApbE"/>
</dbReference>
<protein>
    <recommendedName>
        <fullName evidence="2">FAD:protein FMN transferase</fullName>
        <ecNumber evidence="1">2.7.1.180</ecNumber>
    </recommendedName>
    <alternativeName>
        <fullName evidence="8">Flavin transferase</fullName>
    </alternativeName>
</protein>
<accession>A0A7X6IBV5</accession>
<dbReference type="GO" id="GO:0046872">
    <property type="term" value="F:metal ion binding"/>
    <property type="evidence" value="ECO:0007669"/>
    <property type="project" value="UniProtKB-KW"/>
</dbReference>
<keyword evidence="6" id="KW-0274">FAD</keyword>
<dbReference type="EMBL" id="VTOW01000002">
    <property type="protein sequence ID" value="NKE71799.1"/>
    <property type="molecule type" value="Genomic_DNA"/>
</dbReference>
<dbReference type="EC" id="2.7.1.180" evidence="1"/>
<dbReference type="AlphaFoldDB" id="A0A7X6IBV5"/>
<keyword evidence="11" id="KW-0175">Coiled coil</keyword>
<evidence type="ECO:0000256" key="6">
    <source>
        <dbReference type="ARBA" id="ARBA00022827"/>
    </source>
</evidence>
<feature type="coiled-coil region" evidence="11">
    <location>
        <begin position="14"/>
        <end position="41"/>
    </location>
</feature>
<name>A0A7X6IBV5_9BACT</name>
<evidence type="ECO:0000256" key="2">
    <source>
        <dbReference type="ARBA" id="ARBA00016337"/>
    </source>
</evidence>
<comment type="cofactor">
    <cofactor evidence="10">
        <name>Mg(2+)</name>
        <dbReference type="ChEBI" id="CHEBI:18420"/>
    </cofactor>
    <cofactor evidence="10">
        <name>Mn(2+)</name>
        <dbReference type="ChEBI" id="CHEBI:29035"/>
    </cofactor>
    <text evidence="10">Magnesium. Can also use manganese.</text>
</comment>
<evidence type="ECO:0000256" key="1">
    <source>
        <dbReference type="ARBA" id="ARBA00011955"/>
    </source>
</evidence>
<evidence type="ECO:0000256" key="8">
    <source>
        <dbReference type="ARBA" id="ARBA00031306"/>
    </source>
</evidence>
<evidence type="ECO:0000256" key="7">
    <source>
        <dbReference type="ARBA" id="ARBA00022842"/>
    </source>
</evidence>
<evidence type="ECO:0000256" key="9">
    <source>
        <dbReference type="ARBA" id="ARBA00048540"/>
    </source>
</evidence>
<evidence type="ECO:0000256" key="5">
    <source>
        <dbReference type="ARBA" id="ARBA00022723"/>
    </source>
</evidence>